<accession>A0A075BDX5</accession>
<sequence>MSKETIRRQFSNAIEIMATTKEWWNFPKSFDTNKEFKIKTFKNDTLVFEVREGSRNLGSFVVFTNIDFDYDKLEGTSTQYMINYFAKKLTKDMFNYHKLQL</sequence>
<evidence type="ECO:0000313" key="2">
    <source>
        <dbReference type="Proteomes" id="UP000028568"/>
    </source>
</evidence>
<dbReference type="KEGG" id="vg:22276585"/>
<protein>
    <submittedName>
        <fullName evidence="1">Uncharacterized protein</fullName>
    </submittedName>
</protein>
<name>A0A075BDX5_9CAUD</name>
<dbReference type="Proteomes" id="UP000028568">
    <property type="component" value="Segment"/>
</dbReference>
<evidence type="ECO:0000313" key="1">
    <source>
        <dbReference type="EMBL" id="AFX93439.1"/>
    </source>
</evidence>
<dbReference type="RefSeq" id="YP_009098322.1">
    <property type="nucleotide sequence ID" value="NC_025417.1"/>
</dbReference>
<dbReference type="EMBL" id="KC012913">
    <property type="protein sequence ID" value="AFX93439.1"/>
    <property type="molecule type" value="Genomic_DNA"/>
</dbReference>
<reference evidence="1 2" key="1">
    <citation type="journal article" date="2014" name="PLoS ONE">
        <title>Improving the Safety of Staphylococcus aureus Polyvalent Phages by Their Production on a Staphylococcus xylosus Strain.</title>
        <authorList>
            <person name="El Haddad L."/>
            <person name="Ben Abdallah N."/>
            <person name="Plante P.L."/>
            <person name="Dumaresq J."/>
            <person name="Katsarava R."/>
            <person name="Labrie S."/>
            <person name="Corbeil J."/>
            <person name="St-Gelais D."/>
            <person name="Moineau S."/>
        </authorList>
    </citation>
    <scope>NUCLEOTIDE SEQUENCE [LARGE SCALE GENOMIC DNA]</scope>
</reference>
<organism evidence="1 2">
    <name type="scientific">Staphylococcus phage Team1</name>
    <dbReference type="NCBI Taxonomy" id="1262512"/>
    <lineage>
        <taxon>Viruses</taxon>
        <taxon>Duplodnaviria</taxon>
        <taxon>Heunggongvirae</taxon>
        <taxon>Uroviricota</taxon>
        <taxon>Caudoviricetes</taxon>
        <taxon>Herelleviridae</taxon>
        <taxon>Twortvirinae</taxon>
        <taxon>Kayvirus</taxon>
        <taxon>Kayvirus G1</taxon>
    </lineage>
</organism>
<dbReference type="GeneID" id="22276585"/>
<proteinExistence type="predicted"/>